<dbReference type="PANTHER" id="PTHR39339:SF1">
    <property type="entry name" value="CHAD DOMAIN-CONTAINING PROTEIN"/>
    <property type="match status" value="1"/>
</dbReference>
<dbReference type="PANTHER" id="PTHR39339">
    <property type="entry name" value="SLR1444 PROTEIN"/>
    <property type="match status" value="1"/>
</dbReference>
<dbReference type="InterPro" id="IPR007899">
    <property type="entry name" value="CHAD_dom"/>
</dbReference>
<dbReference type="PROSITE" id="PS51708">
    <property type="entry name" value="CHAD"/>
    <property type="match status" value="1"/>
</dbReference>
<keyword evidence="3" id="KW-1185">Reference proteome</keyword>
<dbReference type="SMART" id="SM00880">
    <property type="entry name" value="CHAD"/>
    <property type="match status" value="1"/>
</dbReference>
<accession>A0A8J7Z8R8</accession>
<evidence type="ECO:0000313" key="2">
    <source>
        <dbReference type="EMBL" id="NDJ18493.1"/>
    </source>
</evidence>
<dbReference type="EMBL" id="WVIE01000016">
    <property type="protein sequence ID" value="NDJ18493.1"/>
    <property type="molecule type" value="Genomic_DNA"/>
</dbReference>
<dbReference type="RefSeq" id="WP_162424017.1">
    <property type="nucleotide sequence ID" value="NZ_WVIE01000016.1"/>
</dbReference>
<dbReference type="Proteomes" id="UP000646053">
    <property type="component" value="Unassembled WGS sequence"/>
</dbReference>
<dbReference type="InterPro" id="IPR038186">
    <property type="entry name" value="CHAD_dom_sf"/>
</dbReference>
<feature type="domain" description="CHAD" evidence="1">
    <location>
        <begin position="22"/>
        <end position="321"/>
    </location>
</feature>
<dbReference type="Gene3D" id="1.40.20.10">
    <property type="entry name" value="CHAD domain"/>
    <property type="match status" value="1"/>
</dbReference>
<proteinExistence type="predicted"/>
<name>A0A8J7Z8R8_9CYAN</name>
<evidence type="ECO:0000313" key="3">
    <source>
        <dbReference type="Proteomes" id="UP000646053"/>
    </source>
</evidence>
<comment type="caution">
    <text evidence="2">The sequence shown here is derived from an EMBL/GenBank/DDBJ whole genome shotgun (WGS) entry which is preliminary data.</text>
</comment>
<protein>
    <submittedName>
        <fullName evidence="2">CHAD domain-containing protein</fullName>
    </submittedName>
</protein>
<evidence type="ECO:0000259" key="1">
    <source>
        <dbReference type="PROSITE" id="PS51708"/>
    </source>
</evidence>
<reference evidence="2" key="1">
    <citation type="submission" date="2019-12" db="EMBL/GenBank/DDBJ databases">
        <title>High-Quality draft genome sequences of three cyanobacteria isolated from the limestone walls of the Old Cathedral of Coimbra.</title>
        <authorList>
            <person name="Tiago I."/>
            <person name="Soares F."/>
            <person name="Portugal A."/>
        </authorList>
    </citation>
    <scope>NUCLEOTIDE SEQUENCE</scope>
    <source>
        <strain evidence="2">A</strain>
    </source>
</reference>
<dbReference type="AlphaFoldDB" id="A0A8J7Z8R8"/>
<organism evidence="2 3">
    <name type="scientific">Myxacorys almedinensis A</name>
    <dbReference type="NCBI Taxonomy" id="2690445"/>
    <lineage>
        <taxon>Bacteria</taxon>
        <taxon>Bacillati</taxon>
        <taxon>Cyanobacteriota</taxon>
        <taxon>Cyanophyceae</taxon>
        <taxon>Leptolyngbyales</taxon>
        <taxon>Leptolyngbyaceae</taxon>
        <taxon>Myxacorys</taxon>
        <taxon>Myxacorys almedinensis</taxon>
    </lineage>
</organism>
<sequence>MVSQTTQQRFVMAISTQPRVKETTLGDFAYAAVQKHYQKSIKHEADVLTDRDPEPLHQMRVGLRRLRTALHVFDFALCLPKSTDVKQIQKFAHVLGDVRDLDILEAKLHGNDALSKTERKTRDRILKHAKKERSQKFETLEKTLHSSKYDKFKAGFEDWLHSPEYSDIAALPIQHVLADLLLPLISSVFLHPAWLFGTHIKSGHVSFDFLSDDKLRSLLTQQGHSLHDLRKKMKQVRYQTDLFVELYGDDYAAQVNEFKEIQDALGEIQDSVILNDFLESQLDDDPQTACPILWAQLDYDRNQAWQQWRSFQKQYLQAEVRTKLRVLLCTPSKNP</sequence>
<dbReference type="Pfam" id="PF05235">
    <property type="entry name" value="CHAD"/>
    <property type="match status" value="1"/>
</dbReference>
<gene>
    <name evidence="2" type="ORF">GS601_14520</name>
</gene>